<keyword evidence="1" id="KW-0812">Transmembrane</keyword>
<keyword evidence="1" id="KW-1133">Transmembrane helix</keyword>
<reference evidence="2 3" key="1">
    <citation type="submission" date="2023-07" db="EMBL/GenBank/DDBJ databases">
        <title>Sorghum-associated microbial communities from plants grown in Nebraska, USA.</title>
        <authorList>
            <person name="Schachtman D."/>
        </authorList>
    </citation>
    <scope>NUCLEOTIDE SEQUENCE [LARGE SCALE GENOMIC DNA]</scope>
    <source>
        <strain evidence="2 3">BE57</strain>
    </source>
</reference>
<name>A0ABU1QTX0_9BACT</name>
<dbReference type="Proteomes" id="UP001264980">
    <property type="component" value="Unassembled WGS sequence"/>
</dbReference>
<organism evidence="2 3">
    <name type="scientific">Dyadobacter fermentans</name>
    <dbReference type="NCBI Taxonomy" id="94254"/>
    <lineage>
        <taxon>Bacteria</taxon>
        <taxon>Pseudomonadati</taxon>
        <taxon>Bacteroidota</taxon>
        <taxon>Cytophagia</taxon>
        <taxon>Cytophagales</taxon>
        <taxon>Spirosomataceae</taxon>
        <taxon>Dyadobacter</taxon>
    </lineage>
</organism>
<dbReference type="EMBL" id="JAVDTI010000002">
    <property type="protein sequence ID" value="MDR6804613.1"/>
    <property type="molecule type" value="Genomic_DNA"/>
</dbReference>
<sequence length="183" mass="20624">MEENDPEQLQEEKKPSHLLGYSLLALCIVLIAFELRLQDNSKFESNHVLEQGLPKPILSEYYSGTYKGMQASYTMKNKYGDDLVVNGNRIIVPSVDHTLKLNTDGSITLVQTETSGGQAYYYGGIFEKVSESEDFIELECRLSEKGTNRASDISYHIQLEKRGHSATCTGENQPGFYLTKIRD</sequence>
<keyword evidence="1" id="KW-0472">Membrane</keyword>
<dbReference type="RefSeq" id="WP_309981894.1">
    <property type="nucleotide sequence ID" value="NZ_JAVDTI010000002.1"/>
</dbReference>
<evidence type="ECO:0000313" key="2">
    <source>
        <dbReference type="EMBL" id="MDR6804613.1"/>
    </source>
</evidence>
<protein>
    <submittedName>
        <fullName evidence="2">Uncharacterized protein</fullName>
    </submittedName>
</protein>
<accession>A0ABU1QTX0</accession>
<feature type="transmembrane region" description="Helical" evidence="1">
    <location>
        <begin position="18"/>
        <end position="37"/>
    </location>
</feature>
<keyword evidence="3" id="KW-1185">Reference proteome</keyword>
<gene>
    <name evidence="2" type="ORF">J2W84_001659</name>
</gene>
<evidence type="ECO:0000256" key="1">
    <source>
        <dbReference type="SAM" id="Phobius"/>
    </source>
</evidence>
<comment type="caution">
    <text evidence="2">The sequence shown here is derived from an EMBL/GenBank/DDBJ whole genome shotgun (WGS) entry which is preliminary data.</text>
</comment>
<proteinExistence type="predicted"/>
<evidence type="ECO:0000313" key="3">
    <source>
        <dbReference type="Proteomes" id="UP001264980"/>
    </source>
</evidence>